<evidence type="ECO:0000313" key="2">
    <source>
        <dbReference type="Proteomes" id="UP000813420"/>
    </source>
</evidence>
<protein>
    <submittedName>
        <fullName evidence="1">Uncharacterized protein</fullName>
    </submittedName>
</protein>
<name>A0A9D3AKG6_9FIRM</name>
<reference evidence="1" key="2">
    <citation type="submission" date="2021-09" db="EMBL/GenBank/DDBJ databases">
        <authorList>
            <person name="Gilroy R."/>
        </authorList>
    </citation>
    <scope>NUCLEOTIDE SEQUENCE</scope>
    <source>
        <strain evidence="1">USAMLcec4-12693</strain>
    </source>
</reference>
<evidence type="ECO:0000313" key="1">
    <source>
        <dbReference type="EMBL" id="HJH50808.1"/>
    </source>
</evidence>
<accession>A0A9D3AKG6</accession>
<dbReference type="RefSeq" id="WP_070089536.1">
    <property type="nucleotide sequence ID" value="NZ_CABMJS010000019.1"/>
</dbReference>
<dbReference type="EMBL" id="DYXE01000089">
    <property type="protein sequence ID" value="HJH50808.1"/>
    <property type="molecule type" value="Genomic_DNA"/>
</dbReference>
<dbReference type="AlphaFoldDB" id="A0A9D3AKG6"/>
<reference evidence="1" key="1">
    <citation type="journal article" date="2021" name="PeerJ">
        <title>Extensive microbial diversity within the chicken gut microbiome revealed by metagenomics and culture.</title>
        <authorList>
            <person name="Gilroy R."/>
            <person name="Ravi A."/>
            <person name="Getino M."/>
            <person name="Pursley I."/>
            <person name="Horton D.L."/>
            <person name="Alikhan N.F."/>
            <person name="Baker D."/>
            <person name="Gharbi K."/>
            <person name="Hall N."/>
            <person name="Watson M."/>
            <person name="Adriaenssens E.M."/>
            <person name="Foster-Nyarko E."/>
            <person name="Jarju S."/>
            <person name="Secka A."/>
            <person name="Antonio M."/>
            <person name="Oren A."/>
            <person name="Chaudhuri R.R."/>
            <person name="La Ragione R."/>
            <person name="Hildebrand F."/>
            <person name="Pallen M.J."/>
        </authorList>
    </citation>
    <scope>NUCLEOTIDE SEQUENCE</scope>
    <source>
        <strain evidence="1">USAMLcec4-12693</strain>
    </source>
</reference>
<dbReference type="Proteomes" id="UP000813420">
    <property type="component" value="Unassembled WGS sequence"/>
</dbReference>
<sequence length="61" mass="7213">MSARFVDLEEAARLRKENFHSFPNEIGEVFISRIPQKFEETVELGMTRFFRRITVDGIYST</sequence>
<proteinExistence type="predicted"/>
<organism evidence="1 2">
    <name type="scientific">Merdimonas faecis</name>
    <dbReference type="NCBI Taxonomy" id="1653435"/>
    <lineage>
        <taxon>Bacteria</taxon>
        <taxon>Bacillati</taxon>
        <taxon>Bacillota</taxon>
        <taxon>Clostridia</taxon>
        <taxon>Lachnospirales</taxon>
        <taxon>Lachnospiraceae</taxon>
        <taxon>Merdimonas</taxon>
    </lineage>
</organism>
<gene>
    <name evidence="1" type="ORF">K8V39_11155</name>
</gene>
<comment type="caution">
    <text evidence="1">The sequence shown here is derived from an EMBL/GenBank/DDBJ whole genome shotgun (WGS) entry which is preliminary data.</text>
</comment>
<dbReference type="OrthoDB" id="2055343at2"/>